<dbReference type="Proteomes" id="UP001165060">
    <property type="component" value="Unassembled WGS sequence"/>
</dbReference>
<protein>
    <submittedName>
        <fullName evidence="1">Uncharacterized protein</fullName>
    </submittedName>
</protein>
<sequence>MFQVVGVGLGSVLADRVLASWWTWRRSRNNTLEVALSKLGDYMDDSEIRDEVERAVEAELAATKAVRAELFGCFRIQPLAPNVCRVIFVAQGISGGLIPQVVLNMKVKNTLMTVDLIRDKMERTGEVVDAELRASFPVPPRLQDLSEDQRRVVDESLALETEAADVPWKTLAGSGPMLKTWIKILPATEKRSETVAWGKAVCTLDCRALTALGWSFDWCSRARMKVDEEERNPARIVYERKSVHDQCVAMIKKTPRGFRDREFVMRQMAFTLGDTFVYAAAPPRLEGTVVDYGFKTGVKPVQGRCKVLLKLEPSEHPNQCTLELYQYLDSRGSIPAKIRERMVPRGLRIAEVARLEFARDKEIDEAAQAKLARVIKDQRQAYIWFRPMMDTIAQRLLESVSWGLKMRLFVGAGLSTLDLFTDVFMIYTFE</sequence>
<name>A0ABQ6N5Q1_9STRA</name>
<proteinExistence type="predicted"/>
<gene>
    <name evidence="1" type="ORF">TeGR_g13544</name>
</gene>
<accession>A0ABQ6N5Q1</accession>
<organism evidence="1 2">
    <name type="scientific">Tetraparma gracilis</name>
    <dbReference type="NCBI Taxonomy" id="2962635"/>
    <lineage>
        <taxon>Eukaryota</taxon>
        <taxon>Sar</taxon>
        <taxon>Stramenopiles</taxon>
        <taxon>Ochrophyta</taxon>
        <taxon>Bolidophyceae</taxon>
        <taxon>Parmales</taxon>
        <taxon>Triparmaceae</taxon>
        <taxon>Tetraparma</taxon>
    </lineage>
</organism>
<dbReference type="EMBL" id="BRYB01000933">
    <property type="protein sequence ID" value="GMI40421.1"/>
    <property type="molecule type" value="Genomic_DNA"/>
</dbReference>
<comment type="caution">
    <text evidence="1">The sequence shown here is derived from an EMBL/GenBank/DDBJ whole genome shotgun (WGS) entry which is preliminary data.</text>
</comment>
<keyword evidence="2" id="KW-1185">Reference proteome</keyword>
<dbReference type="InterPro" id="IPR023393">
    <property type="entry name" value="START-like_dom_sf"/>
</dbReference>
<reference evidence="1 2" key="1">
    <citation type="journal article" date="2023" name="Commun. Biol.">
        <title>Genome analysis of Parmales, the sister group of diatoms, reveals the evolutionary specialization of diatoms from phago-mixotrophs to photoautotrophs.</title>
        <authorList>
            <person name="Ban H."/>
            <person name="Sato S."/>
            <person name="Yoshikawa S."/>
            <person name="Yamada K."/>
            <person name="Nakamura Y."/>
            <person name="Ichinomiya M."/>
            <person name="Sato N."/>
            <person name="Blanc-Mathieu R."/>
            <person name="Endo H."/>
            <person name="Kuwata A."/>
            <person name="Ogata H."/>
        </authorList>
    </citation>
    <scope>NUCLEOTIDE SEQUENCE [LARGE SCALE GENOMIC DNA]</scope>
</reference>
<evidence type="ECO:0000313" key="1">
    <source>
        <dbReference type="EMBL" id="GMI40421.1"/>
    </source>
</evidence>
<dbReference type="SUPFAM" id="SSF55961">
    <property type="entry name" value="Bet v1-like"/>
    <property type="match status" value="1"/>
</dbReference>
<dbReference type="Gene3D" id="3.30.530.20">
    <property type="match status" value="1"/>
</dbReference>
<evidence type="ECO:0000313" key="2">
    <source>
        <dbReference type="Proteomes" id="UP001165060"/>
    </source>
</evidence>